<name>A0A1Y2D707_9FUNG</name>
<reference evidence="2 3" key="1">
    <citation type="submission" date="2016-08" db="EMBL/GenBank/DDBJ databases">
        <title>A Parts List for Fungal Cellulosomes Revealed by Comparative Genomics.</title>
        <authorList>
            <consortium name="DOE Joint Genome Institute"/>
            <person name="Haitjema C.H."/>
            <person name="Gilmore S.P."/>
            <person name="Henske J.K."/>
            <person name="Solomon K.V."/>
            <person name="De Groot R."/>
            <person name="Kuo A."/>
            <person name="Mondo S.J."/>
            <person name="Salamov A.A."/>
            <person name="Labutti K."/>
            <person name="Zhao Z."/>
            <person name="Chiniquy J."/>
            <person name="Barry K."/>
            <person name="Brewer H.M."/>
            <person name="Purvine S.O."/>
            <person name="Wright A.T."/>
            <person name="Boxma B."/>
            <person name="Van Alen T."/>
            <person name="Hackstein J.H."/>
            <person name="Baker S.E."/>
            <person name="Grigoriev I.V."/>
            <person name="O'Malley M.A."/>
        </authorList>
    </citation>
    <scope>NUCLEOTIDE SEQUENCE [LARGE SCALE GENOMIC DNA]</scope>
    <source>
        <strain evidence="2 3">G1</strain>
    </source>
</reference>
<dbReference type="EMBL" id="MCOG01000080">
    <property type="protein sequence ID" value="ORY55062.1"/>
    <property type="molecule type" value="Genomic_DNA"/>
</dbReference>
<organism evidence="2 3">
    <name type="scientific">Neocallimastix californiae</name>
    <dbReference type="NCBI Taxonomy" id="1754190"/>
    <lineage>
        <taxon>Eukaryota</taxon>
        <taxon>Fungi</taxon>
        <taxon>Fungi incertae sedis</taxon>
        <taxon>Chytridiomycota</taxon>
        <taxon>Chytridiomycota incertae sedis</taxon>
        <taxon>Neocallimastigomycetes</taxon>
        <taxon>Neocallimastigales</taxon>
        <taxon>Neocallimastigaceae</taxon>
        <taxon>Neocallimastix</taxon>
    </lineage>
</organism>
<proteinExistence type="predicted"/>
<feature type="region of interest" description="Disordered" evidence="1">
    <location>
        <begin position="371"/>
        <end position="393"/>
    </location>
</feature>
<comment type="caution">
    <text evidence="2">The sequence shown here is derived from an EMBL/GenBank/DDBJ whole genome shotgun (WGS) entry which is preliminary data.</text>
</comment>
<feature type="non-terminal residue" evidence="2">
    <location>
        <position position="531"/>
    </location>
</feature>
<gene>
    <name evidence="2" type="ORF">LY90DRAFT_702136</name>
</gene>
<sequence>MTLNDIHSKRQDIVTFISKQNPISNKNEEEQPLNFCNKSPISIKISGFNCFSKNKTKNDYKEKSLRKLKSKEILKLIDCLYKSIKNENNDNNSNFLQNEFVIRIPYNEDKENNYVVPFSLEIDIEKEKIDPEKYDVFLIKSDGYSSADFNKGSIKKFKTIEEKNEFIMKYFHVSRLGMLSEISEEKGHTIEIPTNSTNINKGYWRFQILIVSLKNGIEYHKSYPFTTITSNQMFRDKRKRNSFLTKLISKSENEKTDSAEKIKWIEMLKYYRNIIIERAKNKKEDFKFDLNVTLTIQEEGEIEYYIVKCQEEVEKILTQNISDKEVEYWIYHPRNIYNGDIYDESLFNEKNYEEKVNKKWQQIKIKLMKQEKQEKQRKNKSKQHQEEDEGPIKAVENQHHDNAELTQENKSEQHQDENEGPIEVYENQYIDNSELIQESRSQQYHEENEGPINDVENQYIDNSELIQESRSQQYQEENEGPINDVENQYHDNAELTQEGRNEQEIDLGSNKRKRRALNEIEHGNNKKINMN</sequence>
<evidence type="ECO:0000256" key="1">
    <source>
        <dbReference type="SAM" id="MobiDB-lite"/>
    </source>
</evidence>
<dbReference type="Proteomes" id="UP000193920">
    <property type="component" value="Unassembled WGS sequence"/>
</dbReference>
<evidence type="ECO:0000313" key="3">
    <source>
        <dbReference type="Proteomes" id="UP000193920"/>
    </source>
</evidence>
<keyword evidence="3" id="KW-1185">Reference proteome</keyword>
<dbReference type="AlphaFoldDB" id="A0A1Y2D707"/>
<protein>
    <submittedName>
        <fullName evidence="2">Uncharacterized protein</fullName>
    </submittedName>
</protein>
<evidence type="ECO:0000313" key="2">
    <source>
        <dbReference type="EMBL" id="ORY55062.1"/>
    </source>
</evidence>
<accession>A0A1Y2D707</accession>
<feature type="region of interest" description="Disordered" evidence="1">
    <location>
        <begin position="494"/>
        <end position="531"/>
    </location>
</feature>
<feature type="compositionally biased region" description="Basic and acidic residues" evidence="1">
    <location>
        <begin position="494"/>
        <end position="503"/>
    </location>
</feature>